<evidence type="ECO:0000313" key="2">
    <source>
        <dbReference type="Proteomes" id="UP000653454"/>
    </source>
</evidence>
<keyword evidence="2" id="KW-1185">Reference proteome</keyword>
<sequence length="71" mass="7895">DKFINTPSTTLITAKTALYNSIPVACPWAPDLQVSQCWRTYSWAVYTPRPRSLKQALAPPLPPQPLAEISL</sequence>
<gene>
    <name evidence="1" type="ORF">PLXY2_LOCUS7630</name>
</gene>
<comment type="caution">
    <text evidence="1">The sequence shown here is derived from an EMBL/GenBank/DDBJ whole genome shotgun (WGS) entry which is preliminary data.</text>
</comment>
<dbReference type="EMBL" id="CAJHNJ030000026">
    <property type="protein sequence ID" value="CAG9122144.1"/>
    <property type="molecule type" value="Genomic_DNA"/>
</dbReference>
<proteinExistence type="predicted"/>
<feature type="non-terminal residue" evidence="1">
    <location>
        <position position="71"/>
    </location>
</feature>
<protein>
    <submittedName>
        <fullName evidence="1">(diamondback moth) hypothetical protein</fullName>
    </submittedName>
</protein>
<dbReference type="Proteomes" id="UP000653454">
    <property type="component" value="Unassembled WGS sequence"/>
</dbReference>
<accession>A0A8S4F183</accession>
<dbReference type="AlphaFoldDB" id="A0A8S4F183"/>
<name>A0A8S4F183_PLUXY</name>
<reference evidence="1" key="1">
    <citation type="submission" date="2020-11" db="EMBL/GenBank/DDBJ databases">
        <authorList>
            <person name="Whiteford S."/>
        </authorList>
    </citation>
    <scope>NUCLEOTIDE SEQUENCE</scope>
</reference>
<evidence type="ECO:0000313" key="1">
    <source>
        <dbReference type="EMBL" id="CAG9122144.1"/>
    </source>
</evidence>
<organism evidence="1 2">
    <name type="scientific">Plutella xylostella</name>
    <name type="common">Diamondback moth</name>
    <name type="synonym">Plutella maculipennis</name>
    <dbReference type="NCBI Taxonomy" id="51655"/>
    <lineage>
        <taxon>Eukaryota</taxon>
        <taxon>Metazoa</taxon>
        <taxon>Ecdysozoa</taxon>
        <taxon>Arthropoda</taxon>
        <taxon>Hexapoda</taxon>
        <taxon>Insecta</taxon>
        <taxon>Pterygota</taxon>
        <taxon>Neoptera</taxon>
        <taxon>Endopterygota</taxon>
        <taxon>Lepidoptera</taxon>
        <taxon>Glossata</taxon>
        <taxon>Ditrysia</taxon>
        <taxon>Yponomeutoidea</taxon>
        <taxon>Plutellidae</taxon>
        <taxon>Plutella</taxon>
    </lineage>
</organism>